<dbReference type="AlphaFoldDB" id="A0A2P2L5C2"/>
<keyword evidence="2" id="KW-0677">Repeat</keyword>
<evidence type="ECO:0000313" key="4">
    <source>
        <dbReference type="EMBL" id="MBX13151.1"/>
    </source>
</evidence>
<evidence type="ECO:0000259" key="3">
    <source>
        <dbReference type="PROSITE" id="PS51473"/>
    </source>
</evidence>
<dbReference type="InterPro" id="IPR038408">
    <property type="entry name" value="GNK2_sf"/>
</dbReference>
<dbReference type="PANTHER" id="PTHR32099">
    <property type="entry name" value="CYSTEINE-RICH REPEAT SECRETORY PROTEIN"/>
    <property type="match status" value="1"/>
</dbReference>
<accession>A0A2P2L5C2</accession>
<reference evidence="4" key="1">
    <citation type="submission" date="2018-02" db="EMBL/GenBank/DDBJ databases">
        <title>Rhizophora mucronata_Transcriptome.</title>
        <authorList>
            <person name="Meera S.P."/>
            <person name="Sreeshan A."/>
            <person name="Augustine A."/>
        </authorList>
    </citation>
    <scope>NUCLEOTIDE SEQUENCE</scope>
    <source>
        <tissue evidence="4">Leaf</tissue>
    </source>
</reference>
<feature type="domain" description="Gnk2-homologous" evidence="3">
    <location>
        <begin position="7"/>
        <end position="102"/>
    </location>
</feature>
<evidence type="ECO:0000256" key="1">
    <source>
        <dbReference type="ARBA" id="ARBA00022729"/>
    </source>
</evidence>
<protein>
    <recommendedName>
        <fullName evidence="3">Gnk2-homologous domain-containing protein</fullName>
    </recommendedName>
</protein>
<name>A0A2P2L5C2_RHIMU</name>
<dbReference type="Pfam" id="PF01657">
    <property type="entry name" value="Stress-antifung"/>
    <property type="match status" value="1"/>
</dbReference>
<sequence>MFSVMETEPSYALWNTEIATEPKRFVALVTNTLGQMATQAANNPSATKMFATRKVKFTLSETLYTTMQCTPDLSSSDCLRCLLGNFRSLMLSHKTQLAFREF</sequence>
<dbReference type="CDD" id="cd23509">
    <property type="entry name" value="Gnk2-like"/>
    <property type="match status" value="1"/>
</dbReference>
<dbReference type="EMBL" id="GGEC01032667">
    <property type="protein sequence ID" value="MBX13151.1"/>
    <property type="molecule type" value="Transcribed_RNA"/>
</dbReference>
<evidence type="ECO:0000256" key="2">
    <source>
        <dbReference type="ARBA" id="ARBA00022737"/>
    </source>
</evidence>
<organism evidence="4">
    <name type="scientific">Rhizophora mucronata</name>
    <name type="common">Asiatic mangrove</name>
    <dbReference type="NCBI Taxonomy" id="61149"/>
    <lineage>
        <taxon>Eukaryota</taxon>
        <taxon>Viridiplantae</taxon>
        <taxon>Streptophyta</taxon>
        <taxon>Embryophyta</taxon>
        <taxon>Tracheophyta</taxon>
        <taxon>Spermatophyta</taxon>
        <taxon>Magnoliopsida</taxon>
        <taxon>eudicotyledons</taxon>
        <taxon>Gunneridae</taxon>
        <taxon>Pentapetalae</taxon>
        <taxon>rosids</taxon>
        <taxon>fabids</taxon>
        <taxon>Malpighiales</taxon>
        <taxon>Rhizophoraceae</taxon>
        <taxon>Rhizophora</taxon>
    </lineage>
</organism>
<dbReference type="PROSITE" id="PS51473">
    <property type="entry name" value="GNK2"/>
    <property type="match status" value="1"/>
</dbReference>
<dbReference type="PANTHER" id="PTHR32099:SF42">
    <property type="entry name" value="CYSTEINE-RICH RECEPTOR-LIKE PROTEIN KINASE 9-RELATED"/>
    <property type="match status" value="1"/>
</dbReference>
<keyword evidence="1" id="KW-0732">Signal</keyword>
<dbReference type="InterPro" id="IPR002902">
    <property type="entry name" value="GNK2"/>
</dbReference>
<proteinExistence type="predicted"/>
<dbReference type="Gene3D" id="3.30.430.20">
    <property type="entry name" value="Gnk2 domain, C-X8-C-X2-C motif"/>
    <property type="match status" value="1"/>
</dbReference>